<feature type="region of interest" description="Disordered" evidence="1">
    <location>
        <begin position="1"/>
        <end position="20"/>
    </location>
</feature>
<sequence length="69" mass="7738">MRLGGSKRRRQSGHANSPYSLEDEGAVSAMVRAFIEMVKGLLIRDAMEIEAQGWFDTYTISKKVHPTVL</sequence>
<proteinExistence type="predicted"/>
<feature type="compositionally biased region" description="Basic residues" evidence="1">
    <location>
        <begin position="1"/>
        <end position="12"/>
    </location>
</feature>
<dbReference type="EMBL" id="UZAF01016263">
    <property type="protein sequence ID" value="VDO24214.1"/>
    <property type="molecule type" value="Genomic_DNA"/>
</dbReference>
<reference evidence="4" key="1">
    <citation type="submission" date="2017-02" db="UniProtKB">
        <authorList>
            <consortium name="WormBaseParasite"/>
        </authorList>
    </citation>
    <scope>IDENTIFICATION</scope>
</reference>
<evidence type="ECO:0000256" key="1">
    <source>
        <dbReference type="SAM" id="MobiDB-lite"/>
    </source>
</evidence>
<gene>
    <name evidence="2" type="ORF">HPLM_LOCUS4878</name>
</gene>
<evidence type="ECO:0000313" key="3">
    <source>
        <dbReference type="Proteomes" id="UP000268014"/>
    </source>
</evidence>
<evidence type="ECO:0000313" key="4">
    <source>
        <dbReference type="WBParaSite" id="HPLM_0000488601-mRNA-1"/>
    </source>
</evidence>
<protein>
    <submittedName>
        <fullName evidence="2 4">Uncharacterized protein</fullName>
    </submittedName>
</protein>
<accession>A0A0N4W4Q3</accession>
<reference evidence="2 3" key="2">
    <citation type="submission" date="2018-11" db="EMBL/GenBank/DDBJ databases">
        <authorList>
            <consortium name="Pathogen Informatics"/>
        </authorList>
    </citation>
    <scope>NUCLEOTIDE SEQUENCE [LARGE SCALE GENOMIC DNA]</scope>
    <source>
        <strain evidence="2 3">MHpl1</strain>
    </source>
</reference>
<keyword evidence="3" id="KW-1185">Reference proteome</keyword>
<name>A0A0N4W4Q3_HAEPC</name>
<dbReference type="Proteomes" id="UP000268014">
    <property type="component" value="Unassembled WGS sequence"/>
</dbReference>
<evidence type="ECO:0000313" key="2">
    <source>
        <dbReference type="EMBL" id="VDO24214.1"/>
    </source>
</evidence>
<dbReference type="AlphaFoldDB" id="A0A0N4W4Q3"/>
<organism evidence="4">
    <name type="scientific">Haemonchus placei</name>
    <name type="common">Barber's pole worm</name>
    <dbReference type="NCBI Taxonomy" id="6290"/>
    <lineage>
        <taxon>Eukaryota</taxon>
        <taxon>Metazoa</taxon>
        <taxon>Ecdysozoa</taxon>
        <taxon>Nematoda</taxon>
        <taxon>Chromadorea</taxon>
        <taxon>Rhabditida</taxon>
        <taxon>Rhabditina</taxon>
        <taxon>Rhabditomorpha</taxon>
        <taxon>Strongyloidea</taxon>
        <taxon>Trichostrongylidae</taxon>
        <taxon>Haemonchus</taxon>
    </lineage>
</organism>
<dbReference type="WBParaSite" id="HPLM_0000488601-mRNA-1">
    <property type="protein sequence ID" value="HPLM_0000488601-mRNA-1"/>
    <property type="gene ID" value="HPLM_0000488601"/>
</dbReference>